<protein>
    <submittedName>
        <fullName evidence="1">Uncharacterized protein</fullName>
    </submittedName>
</protein>
<keyword evidence="2" id="KW-1185">Reference proteome</keyword>
<dbReference type="Proteomes" id="UP000006408">
    <property type="component" value="Unassembled WGS sequence"/>
</dbReference>
<dbReference type="PATRIC" id="fig|518635.17.peg.1055"/>
<dbReference type="KEGG" id="bang:BBAG_1021"/>
<reference evidence="1" key="1">
    <citation type="submission" date="2009-04" db="EMBL/GenBank/DDBJ databases">
        <authorList>
            <person name="Weinstock G."/>
            <person name="Sodergren E."/>
            <person name="Clifton S."/>
            <person name="Fulton L."/>
            <person name="Fulton B."/>
            <person name="Courtney L."/>
            <person name="Fronick C."/>
            <person name="Harrison M."/>
            <person name="Strong C."/>
            <person name="Farmer C."/>
            <person name="Delahaunty K."/>
            <person name="Markovic C."/>
            <person name="Hall O."/>
            <person name="Minx P."/>
            <person name="Tomlinson C."/>
            <person name="Mitreva M."/>
            <person name="Nelson J."/>
            <person name="Hou S."/>
            <person name="Wollam A."/>
            <person name="Pepin K.H."/>
            <person name="Johnson M."/>
            <person name="Bhonagiri V."/>
            <person name="Nash W.E."/>
            <person name="Warren W."/>
            <person name="Chinwalla A."/>
            <person name="Mardis E.R."/>
            <person name="Wilson R.K."/>
        </authorList>
    </citation>
    <scope>NUCLEOTIDE SEQUENCE [LARGE SCALE GENOMIC DNA]</scope>
    <source>
        <strain evidence="1">DSM 20098</strain>
    </source>
</reference>
<evidence type="ECO:0000313" key="2">
    <source>
        <dbReference type="Proteomes" id="UP000006408"/>
    </source>
</evidence>
<accession>C4FFN5</accession>
<dbReference type="eggNOG" id="ENOG50300YC">
    <property type="taxonomic scope" value="Bacteria"/>
</dbReference>
<gene>
    <name evidence="1" type="ORF">BIFANG_03149</name>
</gene>
<name>C4FFN5_9BIFI</name>
<dbReference type="AlphaFoldDB" id="C4FFN5"/>
<organism evidence="1 2">
    <name type="scientific">Bifidobacterium angulatum DSM 20098 = JCM 7096</name>
    <dbReference type="NCBI Taxonomy" id="518635"/>
    <lineage>
        <taxon>Bacteria</taxon>
        <taxon>Bacillati</taxon>
        <taxon>Actinomycetota</taxon>
        <taxon>Actinomycetes</taxon>
        <taxon>Bifidobacteriales</taxon>
        <taxon>Bifidobacteriaceae</taxon>
        <taxon>Bifidobacterium</taxon>
    </lineage>
</organism>
<dbReference type="EMBL" id="ABYS02000008">
    <property type="protein sequence ID" value="EEP20877.1"/>
    <property type="molecule type" value="Genomic_DNA"/>
</dbReference>
<evidence type="ECO:0000313" key="1">
    <source>
        <dbReference type="EMBL" id="EEP20877.1"/>
    </source>
</evidence>
<comment type="caution">
    <text evidence="1">The sequence shown here is derived from an EMBL/GenBank/DDBJ whole genome shotgun (WGS) entry which is preliminary data.</text>
</comment>
<sequence length="45" mass="5020">MSPPSVPPWMRCTIMSHDALPLMVDAMGDVDLTRFSVEESTRQSP</sequence>
<dbReference type="HOGENOM" id="CLU_3196620_0_0_11"/>
<proteinExistence type="predicted"/>